<proteinExistence type="predicted"/>
<dbReference type="AlphaFoldDB" id="A0AAV5WF69"/>
<organism evidence="1 2">
    <name type="scientific">Pristionchus fissidentatus</name>
    <dbReference type="NCBI Taxonomy" id="1538716"/>
    <lineage>
        <taxon>Eukaryota</taxon>
        <taxon>Metazoa</taxon>
        <taxon>Ecdysozoa</taxon>
        <taxon>Nematoda</taxon>
        <taxon>Chromadorea</taxon>
        <taxon>Rhabditida</taxon>
        <taxon>Rhabditina</taxon>
        <taxon>Diplogasteromorpha</taxon>
        <taxon>Diplogasteroidea</taxon>
        <taxon>Neodiplogasteridae</taxon>
        <taxon>Pristionchus</taxon>
    </lineage>
</organism>
<protein>
    <submittedName>
        <fullName evidence="1">Uncharacterized protein</fullName>
    </submittedName>
</protein>
<name>A0AAV5WF69_9BILA</name>
<feature type="non-terminal residue" evidence="1">
    <location>
        <position position="126"/>
    </location>
</feature>
<feature type="non-terminal residue" evidence="1">
    <location>
        <position position="1"/>
    </location>
</feature>
<keyword evidence="2" id="KW-1185">Reference proteome</keyword>
<dbReference type="Proteomes" id="UP001432322">
    <property type="component" value="Unassembled WGS sequence"/>
</dbReference>
<dbReference type="EMBL" id="BTSY01000005">
    <property type="protein sequence ID" value="GMT29526.1"/>
    <property type="molecule type" value="Genomic_DNA"/>
</dbReference>
<gene>
    <name evidence="1" type="ORF">PFISCL1PPCAC_20823</name>
</gene>
<comment type="caution">
    <text evidence="1">The sequence shown here is derived from an EMBL/GenBank/DDBJ whole genome shotgun (WGS) entry which is preliminary data.</text>
</comment>
<reference evidence="1" key="1">
    <citation type="submission" date="2023-10" db="EMBL/GenBank/DDBJ databases">
        <title>Genome assembly of Pristionchus species.</title>
        <authorList>
            <person name="Yoshida K."/>
            <person name="Sommer R.J."/>
        </authorList>
    </citation>
    <scope>NUCLEOTIDE SEQUENCE</scope>
    <source>
        <strain evidence="1">RS5133</strain>
    </source>
</reference>
<sequence length="126" mass="13988">FLRRHTMLPYAEGKQFLAANGPFLELFDVECTSAERKGKDNEGVTKTRVFERSHIYHILPANDGGHVIAISAESRDGCRKFFARIVHRGIILNGGYAIDASLHQLCESDSAIIDSLAEVVENTNEV</sequence>
<accession>A0AAV5WF69</accession>
<evidence type="ECO:0000313" key="2">
    <source>
        <dbReference type="Proteomes" id="UP001432322"/>
    </source>
</evidence>
<evidence type="ECO:0000313" key="1">
    <source>
        <dbReference type="EMBL" id="GMT29526.1"/>
    </source>
</evidence>